<keyword evidence="2" id="KW-1185">Reference proteome</keyword>
<comment type="caution">
    <text evidence="1">The sequence shown here is derived from an EMBL/GenBank/DDBJ whole genome shotgun (WGS) entry which is preliminary data.</text>
</comment>
<dbReference type="PROSITE" id="PS51257">
    <property type="entry name" value="PROKAR_LIPOPROTEIN"/>
    <property type="match status" value="1"/>
</dbReference>
<protein>
    <submittedName>
        <fullName evidence="1">Uncharacterized protein</fullName>
    </submittedName>
</protein>
<reference evidence="1" key="1">
    <citation type="journal article" date="2023" name="PLoS Negl. Trop. Dis.">
        <title>A genome sequence for Biomphalaria pfeifferi, the major vector snail for the human-infecting parasite Schistosoma mansoni.</title>
        <authorList>
            <person name="Bu L."/>
            <person name="Lu L."/>
            <person name="Laidemitt M.R."/>
            <person name="Zhang S.M."/>
            <person name="Mutuku M."/>
            <person name="Mkoji G."/>
            <person name="Steinauer M."/>
            <person name="Loker E.S."/>
        </authorList>
    </citation>
    <scope>NUCLEOTIDE SEQUENCE</scope>
    <source>
        <strain evidence="1">KasaAsao</strain>
    </source>
</reference>
<dbReference type="EMBL" id="JASAOG010000063">
    <property type="protein sequence ID" value="KAK0056220.1"/>
    <property type="molecule type" value="Genomic_DNA"/>
</dbReference>
<sequence length="70" mass="7365">MFHVSKHVYILPPLPASQPCPSLPLSPTSFASACVLAKLAFSPAPLPPRFQSVRTGNGTLRVSSFVSGSL</sequence>
<evidence type="ECO:0000313" key="2">
    <source>
        <dbReference type="Proteomes" id="UP001233172"/>
    </source>
</evidence>
<proteinExistence type="predicted"/>
<dbReference type="AlphaFoldDB" id="A0AAD8BMF3"/>
<organism evidence="1 2">
    <name type="scientific">Biomphalaria pfeifferi</name>
    <name type="common">Bloodfluke planorb</name>
    <name type="synonym">Freshwater snail</name>
    <dbReference type="NCBI Taxonomy" id="112525"/>
    <lineage>
        <taxon>Eukaryota</taxon>
        <taxon>Metazoa</taxon>
        <taxon>Spiralia</taxon>
        <taxon>Lophotrochozoa</taxon>
        <taxon>Mollusca</taxon>
        <taxon>Gastropoda</taxon>
        <taxon>Heterobranchia</taxon>
        <taxon>Euthyneura</taxon>
        <taxon>Panpulmonata</taxon>
        <taxon>Hygrophila</taxon>
        <taxon>Lymnaeoidea</taxon>
        <taxon>Planorbidae</taxon>
        <taxon>Biomphalaria</taxon>
    </lineage>
</organism>
<gene>
    <name evidence="1" type="ORF">Bpfe_014307</name>
</gene>
<reference evidence="1" key="2">
    <citation type="submission" date="2023-04" db="EMBL/GenBank/DDBJ databases">
        <authorList>
            <person name="Bu L."/>
            <person name="Lu L."/>
            <person name="Laidemitt M.R."/>
            <person name="Zhang S.M."/>
            <person name="Mutuku M."/>
            <person name="Mkoji G."/>
            <person name="Steinauer M."/>
            <person name="Loker E.S."/>
        </authorList>
    </citation>
    <scope>NUCLEOTIDE SEQUENCE</scope>
    <source>
        <strain evidence="1">KasaAsao</strain>
        <tissue evidence="1">Whole Snail</tissue>
    </source>
</reference>
<dbReference type="Proteomes" id="UP001233172">
    <property type="component" value="Unassembled WGS sequence"/>
</dbReference>
<name>A0AAD8BMF3_BIOPF</name>
<evidence type="ECO:0000313" key="1">
    <source>
        <dbReference type="EMBL" id="KAK0056220.1"/>
    </source>
</evidence>
<accession>A0AAD8BMF3</accession>
<feature type="non-terminal residue" evidence="1">
    <location>
        <position position="70"/>
    </location>
</feature>